<name>A0AAN9S0T3_PSOTE</name>
<dbReference type="EMBL" id="JAYMYS010000007">
    <property type="protein sequence ID" value="KAK7387038.1"/>
    <property type="molecule type" value="Genomic_DNA"/>
</dbReference>
<evidence type="ECO:0000256" key="2">
    <source>
        <dbReference type="SAM" id="MobiDB-lite"/>
    </source>
</evidence>
<dbReference type="PANTHER" id="PTHR33155">
    <property type="entry name" value="FANTASTIC FOUR-LIKE PROTEIN (DUF3049)"/>
    <property type="match status" value="1"/>
</dbReference>
<dbReference type="InterPro" id="IPR021410">
    <property type="entry name" value="FAF"/>
</dbReference>
<feature type="compositionally biased region" description="Acidic residues" evidence="2">
    <location>
        <begin position="31"/>
        <end position="40"/>
    </location>
</feature>
<reference evidence="4 5" key="1">
    <citation type="submission" date="2024-01" db="EMBL/GenBank/DDBJ databases">
        <title>The genomes of 5 underutilized Papilionoideae crops provide insights into root nodulation and disease resistanc.</title>
        <authorList>
            <person name="Jiang F."/>
        </authorList>
    </citation>
    <scope>NUCLEOTIDE SEQUENCE [LARGE SCALE GENOMIC DNA]</scope>
    <source>
        <strain evidence="4">DUOXIRENSHENG_FW03</strain>
        <tissue evidence="4">Leaves</tissue>
    </source>
</reference>
<proteinExistence type="inferred from homology"/>
<organism evidence="4 5">
    <name type="scientific">Psophocarpus tetragonolobus</name>
    <name type="common">Winged bean</name>
    <name type="synonym">Dolichos tetragonolobus</name>
    <dbReference type="NCBI Taxonomy" id="3891"/>
    <lineage>
        <taxon>Eukaryota</taxon>
        <taxon>Viridiplantae</taxon>
        <taxon>Streptophyta</taxon>
        <taxon>Embryophyta</taxon>
        <taxon>Tracheophyta</taxon>
        <taxon>Spermatophyta</taxon>
        <taxon>Magnoliopsida</taxon>
        <taxon>eudicotyledons</taxon>
        <taxon>Gunneridae</taxon>
        <taxon>Pentapetalae</taxon>
        <taxon>rosids</taxon>
        <taxon>fabids</taxon>
        <taxon>Fabales</taxon>
        <taxon>Fabaceae</taxon>
        <taxon>Papilionoideae</taxon>
        <taxon>50 kb inversion clade</taxon>
        <taxon>NPAAA clade</taxon>
        <taxon>indigoferoid/millettioid clade</taxon>
        <taxon>Phaseoleae</taxon>
        <taxon>Psophocarpus</taxon>
    </lineage>
</organism>
<dbReference type="InterPro" id="IPR046431">
    <property type="entry name" value="FAF_dom"/>
</dbReference>
<keyword evidence="5" id="KW-1185">Reference proteome</keyword>
<feature type="region of interest" description="Disordered" evidence="2">
    <location>
        <begin position="21"/>
        <end position="40"/>
    </location>
</feature>
<comment type="similarity">
    <text evidence="1">Belongs to the fantastic four family.</text>
</comment>
<evidence type="ECO:0000259" key="3">
    <source>
        <dbReference type="Pfam" id="PF11250"/>
    </source>
</evidence>
<evidence type="ECO:0000313" key="4">
    <source>
        <dbReference type="EMBL" id="KAK7387038.1"/>
    </source>
</evidence>
<feature type="domain" description="FAF" evidence="3">
    <location>
        <begin position="1"/>
        <end position="29"/>
    </location>
</feature>
<accession>A0AAN9S0T3</accession>
<dbReference type="Proteomes" id="UP001386955">
    <property type="component" value="Unassembled WGS sequence"/>
</dbReference>
<dbReference type="Pfam" id="PF11250">
    <property type="entry name" value="FAF"/>
    <property type="match status" value="1"/>
</dbReference>
<dbReference type="PANTHER" id="PTHR33155:SF3">
    <property type="entry name" value="PROTEIN FAF-LIKE, CHLOROPLASTIC"/>
    <property type="match status" value="1"/>
</dbReference>
<protein>
    <recommendedName>
        <fullName evidence="3">FAF domain-containing protein</fullName>
    </recommendedName>
</protein>
<evidence type="ECO:0000313" key="5">
    <source>
        <dbReference type="Proteomes" id="UP001386955"/>
    </source>
</evidence>
<sequence>MRSHRDNGRLVLEAVSVPSHNNFSIQRQDEEKENDDHVEEENFGGFEIEDYEEEDENYEEEEYFGTKSQVSLAENNSALIGYEIVIDKGSLLSSGVTSSVHELALMMSKNKPKWSEKFNEMTNFDDANVAQSLPRRPRVARSIRRGRQSKLFGKGRNRRTLLDNA</sequence>
<comment type="caution">
    <text evidence="4">The sequence shown here is derived from an EMBL/GenBank/DDBJ whole genome shotgun (WGS) entry which is preliminary data.</text>
</comment>
<gene>
    <name evidence="4" type="ORF">VNO78_27511</name>
</gene>
<dbReference type="AlphaFoldDB" id="A0AAN9S0T3"/>
<evidence type="ECO:0000256" key="1">
    <source>
        <dbReference type="ARBA" id="ARBA00008690"/>
    </source>
</evidence>